<organism evidence="1 2">
    <name type="scientific">Gigaspora margarita</name>
    <dbReference type="NCBI Taxonomy" id="4874"/>
    <lineage>
        <taxon>Eukaryota</taxon>
        <taxon>Fungi</taxon>
        <taxon>Fungi incertae sedis</taxon>
        <taxon>Mucoromycota</taxon>
        <taxon>Glomeromycotina</taxon>
        <taxon>Glomeromycetes</taxon>
        <taxon>Diversisporales</taxon>
        <taxon>Gigasporaceae</taxon>
        <taxon>Gigaspora</taxon>
    </lineage>
</organism>
<proteinExistence type="predicted"/>
<gene>
    <name evidence="1" type="ORF">F8M41_017090</name>
</gene>
<sequence>MNLNSTDANLNKTNLVNKIDQNLHNWIEDYIKIGQKFKQFYEGLSIFNKNNKNNNLIIFNIQEELLTEVDNARKHLTKKSKELDNILYLNKEDIKKKIDEDLYYIIQLKSVYNLTTELEYIRSRLELFDSTFIQRISGSFYYLYCNKWE</sequence>
<keyword evidence="2" id="KW-1185">Reference proteome</keyword>
<evidence type="ECO:0000313" key="2">
    <source>
        <dbReference type="Proteomes" id="UP000439903"/>
    </source>
</evidence>
<accession>A0A8H4ANP1</accession>
<comment type="caution">
    <text evidence="1">The sequence shown here is derived from an EMBL/GenBank/DDBJ whole genome shotgun (WGS) entry which is preliminary data.</text>
</comment>
<dbReference type="EMBL" id="WTPW01000387">
    <property type="protein sequence ID" value="KAF0516427.1"/>
    <property type="molecule type" value="Genomic_DNA"/>
</dbReference>
<dbReference type="AlphaFoldDB" id="A0A8H4ANP1"/>
<dbReference type="Proteomes" id="UP000439903">
    <property type="component" value="Unassembled WGS sequence"/>
</dbReference>
<evidence type="ECO:0000313" key="1">
    <source>
        <dbReference type="EMBL" id="KAF0516427.1"/>
    </source>
</evidence>
<protein>
    <submittedName>
        <fullName evidence="1">Uncharacterized protein</fullName>
    </submittedName>
</protein>
<name>A0A8H4ANP1_GIGMA</name>
<reference evidence="1 2" key="1">
    <citation type="journal article" date="2019" name="Environ. Microbiol.">
        <title>At the nexus of three kingdoms: the genome of the mycorrhizal fungus Gigaspora margarita provides insights into plant, endobacterial and fungal interactions.</title>
        <authorList>
            <person name="Venice F."/>
            <person name="Ghignone S."/>
            <person name="Salvioli di Fossalunga A."/>
            <person name="Amselem J."/>
            <person name="Novero M."/>
            <person name="Xianan X."/>
            <person name="Sedzielewska Toro K."/>
            <person name="Morin E."/>
            <person name="Lipzen A."/>
            <person name="Grigoriev I.V."/>
            <person name="Henrissat B."/>
            <person name="Martin F.M."/>
            <person name="Bonfante P."/>
        </authorList>
    </citation>
    <scope>NUCLEOTIDE SEQUENCE [LARGE SCALE GENOMIC DNA]</scope>
    <source>
        <strain evidence="1 2">BEG34</strain>
    </source>
</reference>